<organism evidence="4 5">
    <name type="scientific">Aquabacterium olei</name>
    <dbReference type="NCBI Taxonomy" id="1296669"/>
    <lineage>
        <taxon>Bacteria</taxon>
        <taxon>Pseudomonadati</taxon>
        <taxon>Pseudomonadota</taxon>
        <taxon>Betaproteobacteria</taxon>
        <taxon>Burkholderiales</taxon>
        <taxon>Aquabacterium</taxon>
    </lineage>
</organism>
<dbReference type="InterPro" id="IPR029063">
    <property type="entry name" value="SAM-dependent_MTases_sf"/>
</dbReference>
<dbReference type="PANTHER" id="PTHR43397">
    <property type="entry name" value="ERGOTHIONEINE BIOSYNTHESIS PROTEIN 1"/>
    <property type="match status" value="1"/>
</dbReference>
<dbReference type="RefSeq" id="WP_109034843.1">
    <property type="nucleotide sequence ID" value="NZ_CP029210.1"/>
</dbReference>
<dbReference type="OrthoDB" id="5289726at2"/>
<dbReference type="InterPro" id="IPR019257">
    <property type="entry name" value="MeTrfase_dom"/>
</dbReference>
<dbReference type="GO" id="GO:0032259">
    <property type="term" value="P:methylation"/>
    <property type="evidence" value="ECO:0007669"/>
    <property type="project" value="UniProtKB-KW"/>
</dbReference>
<evidence type="ECO:0000256" key="2">
    <source>
        <dbReference type="ARBA" id="ARBA00022679"/>
    </source>
</evidence>
<dbReference type="PANTHER" id="PTHR43397:SF1">
    <property type="entry name" value="ERGOTHIONEINE BIOSYNTHESIS PROTEIN 1"/>
    <property type="match status" value="1"/>
</dbReference>
<dbReference type="KEGG" id="aon:DEH84_03605"/>
<gene>
    <name evidence="4" type="primary">egtD</name>
    <name evidence="4" type="ORF">DEH84_03605</name>
</gene>
<dbReference type="InterPro" id="IPR017804">
    <property type="entry name" value="MeTrfase_EgtD-like"/>
</dbReference>
<protein>
    <submittedName>
        <fullName evidence="4">L-histidine N(Alpha)-methyltransferase</fullName>
    </submittedName>
</protein>
<name>A0A2U8FNK2_9BURK</name>
<dbReference type="AlphaFoldDB" id="A0A2U8FNK2"/>
<dbReference type="Proteomes" id="UP000244892">
    <property type="component" value="Chromosome"/>
</dbReference>
<keyword evidence="2 4" id="KW-0808">Transferase</keyword>
<feature type="domain" description="Histidine-specific methyltransferase SAM-dependent" evidence="3">
    <location>
        <begin position="33"/>
        <end position="329"/>
    </location>
</feature>
<dbReference type="PIRSF" id="PIRSF018005">
    <property type="entry name" value="UCP018005"/>
    <property type="match status" value="1"/>
</dbReference>
<keyword evidence="1 4" id="KW-0489">Methyltransferase</keyword>
<accession>A0A2U8FNK2</accession>
<dbReference type="InterPro" id="IPR035094">
    <property type="entry name" value="EgtD"/>
</dbReference>
<evidence type="ECO:0000259" key="3">
    <source>
        <dbReference type="Pfam" id="PF10017"/>
    </source>
</evidence>
<dbReference type="SUPFAM" id="SSF53335">
    <property type="entry name" value="S-adenosyl-L-methionine-dependent methyltransferases"/>
    <property type="match status" value="1"/>
</dbReference>
<sequence>MQTFPWPSGQAARTPPAALYHPSPAEGDEFGPALRRALAHRPRRIAPVHFYDEAGSALFEAICRQPEYYVTRVEMGILMAHAEAIAARIGPNADIVEFGAGSSRKFRLLLEALQAPRRYVPIDVSGAHLQREALALRLDHPLLEVSPVVADFMRPFRLPPLAPPAARRVGLYLGSSFGNFDMDQAQAFLTMAGHALAGGGLLIGIDLVKDPAVLHAAYNDAAGITAAFNRNLLARANRELQTDFLPDQFHHHACYHPAHQRIEMHLVSKTRQTVHLDGETYDFLEGESLHTECAHKFTLTGFRALAESVGLQPGPVWLDPQRWFALQWLDCPAHFERPRG</sequence>
<dbReference type="NCBIfam" id="TIGR03438">
    <property type="entry name" value="egtD_ergothio"/>
    <property type="match status" value="1"/>
</dbReference>
<dbReference type="Pfam" id="PF10017">
    <property type="entry name" value="Methyltransf_33"/>
    <property type="match status" value="1"/>
</dbReference>
<keyword evidence="5" id="KW-1185">Reference proteome</keyword>
<evidence type="ECO:0000313" key="5">
    <source>
        <dbReference type="Proteomes" id="UP000244892"/>
    </source>
</evidence>
<evidence type="ECO:0000256" key="1">
    <source>
        <dbReference type="ARBA" id="ARBA00022603"/>
    </source>
</evidence>
<dbReference type="GO" id="GO:0008168">
    <property type="term" value="F:methyltransferase activity"/>
    <property type="evidence" value="ECO:0007669"/>
    <property type="project" value="UniProtKB-KW"/>
</dbReference>
<reference evidence="4 5" key="1">
    <citation type="submission" date="2018-05" db="EMBL/GenBank/DDBJ databases">
        <title>complete genome sequence of Aquabacterium olei NBRC 110486.</title>
        <authorList>
            <person name="Tang B."/>
            <person name="Chang J."/>
            <person name="Zhang L."/>
            <person name="Yang H."/>
        </authorList>
    </citation>
    <scope>NUCLEOTIDE SEQUENCE [LARGE SCALE GENOMIC DNA]</scope>
    <source>
        <strain evidence="4 5">NBRC 110486</strain>
    </source>
</reference>
<dbReference type="InterPro" id="IPR051128">
    <property type="entry name" value="EgtD_Methyltrsf_superfamily"/>
</dbReference>
<dbReference type="Gene3D" id="3.40.50.150">
    <property type="entry name" value="Vaccinia Virus protein VP39"/>
    <property type="match status" value="1"/>
</dbReference>
<proteinExistence type="predicted"/>
<dbReference type="EMBL" id="CP029210">
    <property type="protein sequence ID" value="AWI52605.1"/>
    <property type="molecule type" value="Genomic_DNA"/>
</dbReference>
<evidence type="ECO:0000313" key="4">
    <source>
        <dbReference type="EMBL" id="AWI52605.1"/>
    </source>
</evidence>